<dbReference type="InterPro" id="IPR046348">
    <property type="entry name" value="SIS_dom_sf"/>
</dbReference>
<sequence length="423" mass="47559">MIKLETKHAFLNKKVKEYQPQVDRLHRQLMEGECLGNDYIGWVKWPECYDCEEFERIKATAARMRGMCDVFVVCGIGGSYLGARAAVEMVNGLYPAAAPEIIFIGNTFSSTYIAQVMDHIRDREVCVNVISKSGTTTETALAFRLLKQFMEEKYGEDAKRRIVATTDKARGVLKAEADEEGYETFVIPDDIGGRFSVITPVGLLPIAVAGIDIDAMFNGLKQAYADLSSSDLDKNPAYAYAVCRRILQDQGCDVEMLVSYEPQMSMVCEWWKQLFGESEGKEGKGILPDSAIFSTDLHSLGQFVQEGKKVLFETLLLVERPSRDLTFPHDEKNTDQMNYLSGRSIDWVNKMAAQGTLEAHVNTGHVPNLILTMEDMSAESFGYMCYFFFRAVAMTVLLLDVNPFNQPGVEVYKKNMFRLLGKN</sequence>
<dbReference type="EMBL" id="DWWM01000042">
    <property type="protein sequence ID" value="HJC36701.1"/>
    <property type="molecule type" value="Genomic_DNA"/>
</dbReference>
<reference evidence="10" key="1">
    <citation type="journal article" date="2021" name="PeerJ">
        <title>Extensive microbial diversity within the chicken gut microbiome revealed by metagenomics and culture.</title>
        <authorList>
            <person name="Gilroy R."/>
            <person name="Ravi A."/>
            <person name="Getino M."/>
            <person name="Pursley I."/>
            <person name="Horton D.L."/>
            <person name="Alikhan N.F."/>
            <person name="Baker D."/>
            <person name="Gharbi K."/>
            <person name="Hall N."/>
            <person name="Watson M."/>
            <person name="Adriaenssens E.M."/>
            <person name="Foster-Nyarko E."/>
            <person name="Jarju S."/>
            <person name="Secka A."/>
            <person name="Antonio M."/>
            <person name="Oren A."/>
            <person name="Chaudhuri R.R."/>
            <person name="La Ragione R."/>
            <person name="Hildebrand F."/>
            <person name="Pallen M.J."/>
        </authorList>
    </citation>
    <scope>NUCLEOTIDE SEQUENCE</scope>
    <source>
        <strain evidence="10">CHK187-11901</strain>
    </source>
</reference>
<keyword evidence="5 8" id="KW-0324">Glycolysis</keyword>
<keyword evidence="6 8" id="KW-0413">Isomerase</keyword>
<evidence type="ECO:0000313" key="10">
    <source>
        <dbReference type="EMBL" id="HJC36701.1"/>
    </source>
</evidence>
<dbReference type="GO" id="GO:0005829">
    <property type="term" value="C:cytosol"/>
    <property type="evidence" value="ECO:0007669"/>
    <property type="project" value="TreeGrafter"/>
</dbReference>
<dbReference type="PROSITE" id="PS00765">
    <property type="entry name" value="P_GLUCOSE_ISOMERASE_1"/>
    <property type="match status" value="1"/>
</dbReference>
<dbReference type="Proteomes" id="UP000823896">
    <property type="component" value="Unassembled WGS sequence"/>
</dbReference>
<dbReference type="GO" id="GO:0006094">
    <property type="term" value="P:gluconeogenesis"/>
    <property type="evidence" value="ECO:0007669"/>
    <property type="project" value="UniProtKB-UniRule"/>
</dbReference>
<comment type="pathway">
    <text evidence="1 8 9">Carbohydrate degradation; glycolysis; D-glyceraldehyde 3-phosphate and glycerone phosphate from D-glucose: step 2/4.</text>
</comment>
<dbReference type="Pfam" id="PF00342">
    <property type="entry name" value="PGI"/>
    <property type="match status" value="1"/>
</dbReference>
<evidence type="ECO:0000256" key="7">
    <source>
        <dbReference type="ARBA" id="ARBA00029321"/>
    </source>
</evidence>
<dbReference type="SUPFAM" id="SSF53697">
    <property type="entry name" value="SIS domain"/>
    <property type="match status" value="1"/>
</dbReference>
<name>A0A9D2NSG5_9FIRM</name>
<evidence type="ECO:0000256" key="4">
    <source>
        <dbReference type="ARBA" id="ARBA00022490"/>
    </source>
</evidence>
<dbReference type="CDD" id="cd05016">
    <property type="entry name" value="SIS_PGI_2"/>
    <property type="match status" value="1"/>
</dbReference>
<evidence type="ECO:0000256" key="6">
    <source>
        <dbReference type="ARBA" id="ARBA00023235"/>
    </source>
</evidence>
<comment type="function">
    <text evidence="8">Catalyzes the reversible isomerization of glucose-6-phosphate to fructose-6-phosphate.</text>
</comment>
<evidence type="ECO:0000256" key="1">
    <source>
        <dbReference type="ARBA" id="ARBA00004926"/>
    </source>
</evidence>
<comment type="caution">
    <text evidence="8">Lacks conserved residue(s) required for the propagation of feature annotation.</text>
</comment>
<evidence type="ECO:0000256" key="3">
    <source>
        <dbReference type="ARBA" id="ARBA00022432"/>
    </source>
</evidence>
<dbReference type="InterPro" id="IPR035476">
    <property type="entry name" value="SIS_PGI_1"/>
</dbReference>
<dbReference type="PROSITE" id="PS51463">
    <property type="entry name" value="P_GLUCOSE_ISOMERASE_3"/>
    <property type="match status" value="1"/>
</dbReference>
<dbReference type="EC" id="5.3.1.9" evidence="8"/>
<gene>
    <name evidence="8" type="primary">pgi</name>
    <name evidence="10" type="ORF">H9702_06175</name>
</gene>
<comment type="similarity">
    <text evidence="2 8 9">Belongs to the GPI family.</text>
</comment>
<protein>
    <recommendedName>
        <fullName evidence="8">Glucose-6-phosphate isomerase</fullName>
        <shortName evidence="8">GPI</shortName>
        <ecNumber evidence="8">5.3.1.9</ecNumber>
    </recommendedName>
    <alternativeName>
        <fullName evidence="8">Phosphoglucose isomerase</fullName>
        <shortName evidence="8">PGI</shortName>
    </alternativeName>
    <alternativeName>
        <fullName evidence="8">Phosphohexose isomerase</fullName>
        <shortName evidence="8">PHI</shortName>
    </alternativeName>
</protein>
<comment type="caution">
    <text evidence="10">The sequence shown here is derived from an EMBL/GenBank/DDBJ whole genome shotgun (WGS) entry which is preliminary data.</text>
</comment>
<comment type="catalytic activity">
    <reaction evidence="7 8 9">
        <text>alpha-D-glucose 6-phosphate = beta-D-fructose 6-phosphate</text>
        <dbReference type="Rhea" id="RHEA:11816"/>
        <dbReference type="ChEBI" id="CHEBI:57634"/>
        <dbReference type="ChEBI" id="CHEBI:58225"/>
        <dbReference type="EC" id="5.3.1.9"/>
    </reaction>
</comment>
<dbReference type="CDD" id="cd05015">
    <property type="entry name" value="SIS_PGI_1"/>
    <property type="match status" value="1"/>
</dbReference>
<keyword evidence="4 8" id="KW-0963">Cytoplasm</keyword>
<evidence type="ECO:0000256" key="8">
    <source>
        <dbReference type="HAMAP-Rule" id="MF_00473"/>
    </source>
</evidence>
<dbReference type="PANTHER" id="PTHR11469:SF1">
    <property type="entry name" value="GLUCOSE-6-PHOSPHATE ISOMERASE"/>
    <property type="match status" value="1"/>
</dbReference>
<feature type="active site" evidence="8">
    <location>
        <position position="413"/>
    </location>
</feature>
<dbReference type="HAMAP" id="MF_00473">
    <property type="entry name" value="G6P_isomerase"/>
    <property type="match status" value="1"/>
</dbReference>
<dbReference type="GO" id="GO:0004347">
    <property type="term" value="F:glucose-6-phosphate isomerase activity"/>
    <property type="evidence" value="ECO:0007669"/>
    <property type="project" value="UniProtKB-UniRule"/>
</dbReference>
<evidence type="ECO:0000313" key="11">
    <source>
        <dbReference type="Proteomes" id="UP000823896"/>
    </source>
</evidence>
<evidence type="ECO:0000256" key="9">
    <source>
        <dbReference type="RuleBase" id="RU000612"/>
    </source>
</evidence>
<dbReference type="PRINTS" id="PR00662">
    <property type="entry name" value="G6PISOMERASE"/>
</dbReference>
<dbReference type="InterPro" id="IPR035482">
    <property type="entry name" value="SIS_PGI_2"/>
</dbReference>
<dbReference type="GO" id="GO:0006096">
    <property type="term" value="P:glycolytic process"/>
    <property type="evidence" value="ECO:0007669"/>
    <property type="project" value="UniProtKB-UniRule"/>
</dbReference>
<comment type="pathway">
    <text evidence="8">Carbohydrate biosynthesis; gluconeogenesis.</text>
</comment>
<dbReference type="InterPro" id="IPR018189">
    <property type="entry name" value="Phosphoglucose_isomerase_CS"/>
</dbReference>
<evidence type="ECO:0000256" key="5">
    <source>
        <dbReference type="ARBA" id="ARBA00023152"/>
    </source>
</evidence>
<dbReference type="NCBIfam" id="NF010697">
    <property type="entry name" value="PRK14097.1"/>
    <property type="match status" value="1"/>
</dbReference>
<dbReference type="PANTHER" id="PTHR11469">
    <property type="entry name" value="GLUCOSE-6-PHOSPHATE ISOMERASE"/>
    <property type="match status" value="1"/>
</dbReference>
<proteinExistence type="inferred from homology"/>
<dbReference type="FunFam" id="3.40.50.10490:FF:000016">
    <property type="entry name" value="Glucose-6-phosphate isomerase"/>
    <property type="match status" value="1"/>
</dbReference>
<reference evidence="10" key="2">
    <citation type="submission" date="2021-04" db="EMBL/GenBank/DDBJ databases">
        <authorList>
            <person name="Gilroy R."/>
        </authorList>
    </citation>
    <scope>NUCLEOTIDE SEQUENCE</scope>
    <source>
        <strain evidence="10">CHK187-11901</strain>
    </source>
</reference>
<dbReference type="GO" id="GO:0097367">
    <property type="term" value="F:carbohydrate derivative binding"/>
    <property type="evidence" value="ECO:0007669"/>
    <property type="project" value="InterPro"/>
</dbReference>
<keyword evidence="3 8" id="KW-0312">Gluconeogenesis</keyword>
<accession>A0A9D2NSG5</accession>
<dbReference type="AlphaFoldDB" id="A0A9D2NSG5"/>
<dbReference type="Gene3D" id="3.40.50.10490">
    <property type="entry name" value="Glucose-6-phosphate isomerase like protein, domain 1"/>
    <property type="match status" value="2"/>
</dbReference>
<dbReference type="GO" id="GO:0051156">
    <property type="term" value="P:glucose 6-phosphate metabolic process"/>
    <property type="evidence" value="ECO:0007669"/>
    <property type="project" value="TreeGrafter"/>
</dbReference>
<dbReference type="InterPro" id="IPR001672">
    <property type="entry name" value="G6P_Isomerase"/>
</dbReference>
<feature type="active site" description="Proton donor" evidence="8">
    <location>
        <position position="277"/>
    </location>
</feature>
<dbReference type="GO" id="GO:0048029">
    <property type="term" value="F:monosaccharide binding"/>
    <property type="evidence" value="ECO:0007669"/>
    <property type="project" value="TreeGrafter"/>
</dbReference>
<comment type="subcellular location">
    <subcellularLocation>
        <location evidence="8">Cytoplasm</location>
    </subcellularLocation>
</comment>
<evidence type="ECO:0000256" key="2">
    <source>
        <dbReference type="ARBA" id="ARBA00006604"/>
    </source>
</evidence>
<organism evidence="10 11">
    <name type="scientific">Candidatus Merdibacter merdavium</name>
    <dbReference type="NCBI Taxonomy" id="2838692"/>
    <lineage>
        <taxon>Bacteria</taxon>
        <taxon>Bacillati</taxon>
        <taxon>Bacillota</taxon>
        <taxon>Erysipelotrichia</taxon>
        <taxon>Erysipelotrichales</taxon>
        <taxon>Erysipelotrichaceae</taxon>
        <taxon>Merdibacter</taxon>
    </lineage>
</organism>